<organism evidence="1 2">
    <name type="scientific">Segatella salivae</name>
    <dbReference type="NCBI Taxonomy" id="228604"/>
    <lineage>
        <taxon>Bacteria</taxon>
        <taxon>Pseudomonadati</taxon>
        <taxon>Bacteroidota</taxon>
        <taxon>Bacteroidia</taxon>
        <taxon>Bacteroidales</taxon>
        <taxon>Prevotellaceae</taxon>
        <taxon>Segatella</taxon>
    </lineage>
</organism>
<reference evidence="1" key="1">
    <citation type="submission" date="2021-07" db="EMBL/GenBank/DDBJ databases">
        <title>Genomic diversity and antimicrobial resistance of Prevotella spp. isolated from chronic lung disease airways.</title>
        <authorList>
            <person name="Webb K.A."/>
            <person name="Olagoke O.S."/>
            <person name="Baird T."/>
            <person name="Neill J."/>
            <person name="Pham A."/>
            <person name="Wells T.J."/>
            <person name="Ramsay K.A."/>
            <person name="Bell S.C."/>
            <person name="Sarovich D.S."/>
            <person name="Price E.P."/>
        </authorList>
    </citation>
    <scope>NUCLEOTIDE SEQUENCE</scope>
    <source>
        <strain evidence="1">SCHI0047.S.3</strain>
    </source>
</reference>
<dbReference type="GeneID" id="78498289"/>
<dbReference type="EMBL" id="JAHXRF010000002">
    <property type="protein sequence ID" value="MBW4864795.1"/>
    <property type="molecule type" value="Genomic_DNA"/>
</dbReference>
<evidence type="ECO:0000313" key="1">
    <source>
        <dbReference type="EMBL" id="MBW4864795.1"/>
    </source>
</evidence>
<gene>
    <name evidence="1" type="ORF">KZY68_01915</name>
</gene>
<evidence type="ECO:0000313" key="2">
    <source>
        <dbReference type="Proteomes" id="UP001196873"/>
    </source>
</evidence>
<protein>
    <submittedName>
        <fullName evidence="1">DUF4254 domain-containing protein</fullName>
    </submittedName>
</protein>
<dbReference type="Pfam" id="PF14063">
    <property type="entry name" value="DUF4254"/>
    <property type="match status" value="1"/>
</dbReference>
<accession>A0AAW4NNH2</accession>
<comment type="caution">
    <text evidence="1">The sequence shown here is derived from an EMBL/GenBank/DDBJ whole genome shotgun (WGS) entry which is preliminary data.</text>
</comment>
<dbReference type="Proteomes" id="UP001196873">
    <property type="component" value="Unassembled WGS sequence"/>
</dbReference>
<proteinExistence type="predicted"/>
<name>A0AAW4NNH2_9BACT</name>
<dbReference type="InterPro" id="IPR025350">
    <property type="entry name" value="DUF4254"/>
</dbReference>
<sequence>MSFTQHCNEIFGKAIHDYHVNDNIDTPICNPFEEGTIENKLYKKCWIDTVQWHFEDIIRDPAIDPVEALTLKRRIDKSNQDRTDLVEQIDSYFRDYYKEVKVKPDARINTESPAWAVDRLSILALKIYHMKEQAERNDATPEHLAKCRAKLDVLLEQQRDLDTAVDQLLEDIADGKKYMKVYRQMKMYNDADTNPVLYKK</sequence>
<dbReference type="RefSeq" id="WP_007134961.1">
    <property type="nucleotide sequence ID" value="NZ_CABKPN010000001.1"/>
</dbReference>
<dbReference type="AlphaFoldDB" id="A0AAW4NNH2"/>